<dbReference type="InterPro" id="IPR003710">
    <property type="entry name" value="ApbA"/>
</dbReference>
<dbReference type="InterPro" id="IPR013332">
    <property type="entry name" value="KPR_N"/>
</dbReference>
<dbReference type="EMBL" id="JANBQD010000056">
    <property type="protein sequence ID" value="KAJ1990099.1"/>
    <property type="molecule type" value="Genomic_DNA"/>
</dbReference>
<evidence type="ECO:0000256" key="2">
    <source>
        <dbReference type="ARBA" id="ARBA00013014"/>
    </source>
</evidence>
<protein>
    <recommendedName>
        <fullName evidence="2">2-dehydropantoate 2-reductase</fullName>
        <ecNumber evidence="2">1.1.1.169</ecNumber>
    </recommendedName>
    <alternativeName>
        <fullName evidence="5">Ketopantoate reductase</fullName>
    </alternativeName>
</protein>
<dbReference type="PANTHER" id="PTHR43765:SF2">
    <property type="entry name" value="2-DEHYDROPANTOATE 2-REDUCTASE"/>
    <property type="match status" value="1"/>
</dbReference>
<keyword evidence="9" id="KW-1185">Reference proteome</keyword>
<organism evidence="8 9">
    <name type="scientific">Coemansia umbellata</name>
    <dbReference type="NCBI Taxonomy" id="1424467"/>
    <lineage>
        <taxon>Eukaryota</taxon>
        <taxon>Fungi</taxon>
        <taxon>Fungi incertae sedis</taxon>
        <taxon>Zoopagomycota</taxon>
        <taxon>Kickxellomycotina</taxon>
        <taxon>Kickxellomycetes</taxon>
        <taxon>Kickxellales</taxon>
        <taxon>Kickxellaceae</taxon>
        <taxon>Coemansia</taxon>
    </lineage>
</organism>
<dbReference type="InterPro" id="IPR050838">
    <property type="entry name" value="Ketopantoate_reductase"/>
</dbReference>
<comment type="caution">
    <text evidence="8">The sequence shown here is derived from an EMBL/GenBank/DDBJ whole genome shotgun (WGS) entry which is preliminary data.</text>
</comment>
<feature type="domain" description="Ketopantoate reductase C-terminal" evidence="7">
    <location>
        <begin position="271"/>
        <end position="410"/>
    </location>
</feature>
<dbReference type="Gene3D" id="1.10.1040.10">
    <property type="entry name" value="N-(1-d-carboxylethyl)-l-norvaline Dehydrogenase, domain 2"/>
    <property type="match status" value="1"/>
</dbReference>
<dbReference type="InterPro" id="IPR036291">
    <property type="entry name" value="NAD(P)-bd_dom_sf"/>
</dbReference>
<dbReference type="InterPro" id="IPR013752">
    <property type="entry name" value="KPA_reductase"/>
</dbReference>
<dbReference type="SUPFAM" id="SSF48179">
    <property type="entry name" value="6-phosphogluconate dehydrogenase C-terminal domain-like"/>
    <property type="match status" value="1"/>
</dbReference>
<dbReference type="Gene3D" id="3.40.50.720">
    <property type="entry name" value="NAD(P)-binding Rossmann-like Domain"/>
    <property type="match status" value="1"/>
</dbReference>
<dbReference type="InterPro" id="IPR008927">
    <property type="entry name" value="6-PGluconate_DH-like_C_sf"/>
</dbReference>
<dbReference type="PANTHER" id="PTHR43765">
    <property type="entry name" value="2-DEHYDROPANTOATE 2-REDUCTASE-RELATED"/>
    <property type="match status" value="1"/>
</dbReference>
<comment type="similarity">
    <text evidence="1">Belongs to the ketopantoate reductase family.</text>
</comment>
<dbReference type="Pfam" id="PF08546">
    <property type="entry name" value="ApbA_C"/>
    <property type="match status" value="1"/>
</dbReference>
<evidence type="ECO:0000256" key="1">
    <source>
        <dbReference type="ARBA" id="ARBA00007870"/>
    </source>
</evidence>
<keyword evidence="3" id="KW-0521">NADP</keyword>
<dbReference type="NCBIfam" id="TIGR00745">
    <property type="entry name" value="apbA_panE"/>
    <property type="match status" value="1"/>
</dbReference>
<proteinExistence type="inferred from homology"/>
<dbReference type="Proteomes" id="UP001151295">
    <property type="component" value="Unassembled WGS sequence"/>
</dbReference>
<dbReference type="SUPFAM" id="SSF51735">
    <property type="entry name" value="NAD(P)-binding Rossmann-fold domains"/>
    <property type="match status" value="1"/>
</dbReference>
<sequence>MRNNPISRHAPPTAATTTCTNNRLYFSGFAMSLNNVSASSRVHVLGAGAVGLLIAAHLRHLGHPITLLFRSQASADRFVSNGSRIAVLNDWMRSHPTRKLLLNASSPGSIEPWIASNIQAELSHTSQTNRDAGDSEKIEQLLIATKAHDAVQAYWSVKDRLDSRSTVVLLQNGMGTYEALLHEFYASHHRNQGKDSEIPSFVIGTNSHGCLRLPNEQFTTHHTAMAALQFAVRPLLHNPPSSPPRSTLAMLSTLSSLPLQVSIVNWSELHLQMLLKLAANAVINPITALADCRNGYLVPRLQEGGGRCVDIGYYESMQSLLSSACAEIASIYARAHPHLHNELTAQAIEEYVTHIASATARNRSSMLQDISTGTQTEIDWINGYMVRLGKQHGVPTPVNTLLYTLVKLKEAGQHHT</sequence>
<evidence type="ECO:0000256" key="5">
    <source>
        <dbReference type="ARBA" id="ARBA00032024"/>
    </source>
</evidence>
<evidence type="ECO:0000313" key="9">
    <source>
        <dbReference type="Proteomes" id="UP001151295"/>
    </source>
</evidence>
<dbReference type="InterPro" id="IPR013328">
    <property type="entry name" value="6PGD_dom2"/>
</dbReference>
<evidence type="ECO:0000256" key="4">
    <source>
        <dbReference type="ARBA" id="ARBA00023002"/>
    </source>
</evidence>
<dbReference type="EC" id="1.1.1.169" evidence="2"/>
<evidence type="ECO:0000313" key="8">
    <source>
        <dbReference type="EMBL" id="KAJ1990099.1"/>
    </source>
</evidence>
<reference evidence="8" key="1">
    <citation type="submission" date="2022-07" db="EMBL/GenBank/DDBJ databases">
        <title>Phylogenomic reconstructions and comparative analyses of Kickxellomycotina fungi.</title>
        <authorList>
            <person name="Reynolds N.K."/>
            <person name="Stajich J.E."/>
            <person name="Barry K."/>
            <person name="Grigoriev I.V."/>
            <person name="Crous P."/>
            <person name="Smith M.E."/>
        </authorList>
    </citation>
    <scope>NUCLEOTIDE SEQUENCE</scope>
    <source>
        <strain evidence="8">BCRC 34882</strain>
    </source>
</reference>
<keyword evidence="4" id="KW-0560">Oxidoreductase</keyword>
<gene>
    <name evidence="8" type="primary">PAN5</name>
    <name evidence="8" type="ORF">EDC05_004272</name>
</gene>
<evidence type="ECO:0000256" key="3">
    <source>
        <dbReference type="ARBA" id="ARBA00022857"/>
    </source>
</evidence>
<name>A0ABQ8PIX7_9FUNG</name>
<accession>A0ABQ8PIX7</accession>
<evidence type="ECO:0000259" key="6">
    <source>
        <dbReference type="Pfam" id="PF02558"/>
    </source>
</evidence>
<evidence type="ECO:0000259" key="7">
    <source>
        <dbReference type="Pfam" id="PF08546"/>
    </source>
</evidence>
<feature type="domain" description="Ketopantoate reductase N-terminal" evidence="6">
    <location>
        <begin position="42"/>
        <end position="230"/>
    </location>
</feature>
<dbReference type="Pfam" id="PF02558">
    <property type="entry name" value="ApbA"/>
    <property type="match status" value="1"/>
</dbReference>